<evidence type="ECO:0000313" key="4">
    <source>
        <dbReference type="Proteomes" id="UP000265515"/>
    </source>
</evidence>
<gene>
    <name evidence="3" type="ORF">CBR_g32489</name>
</gene>
<dbReference type="EMBL" id="BFEA01000376">
    <property type="protein sequence ID" value="GBG81500.1"/>
    <property type="molecule type" value="Genomic_DNA"/>
</dbReference>
<feature type="compositionally biased region" description="Gly residues" evidence="2">
    <location>
        <begin position="56"/>
        <end position="70"/>
    </location>
</feature>
<dbReference type="AlphaFoldDB" id="A0A388LGP8"/>
<feature type="coiled-coil region" evidence="1">
    <location>
        <begin position="101"/>
        <end position="153"/>
    </location>
</feature>
<name>A0A388LGP8_CHABU</name>
<protein>
    <submittedName>
        <fullName evidence="3">Uncharacterized protein</fullName>
    </submittedName>
</protein>
<feature type="region of interest" description="Disordered" evidence="2">
    <location>
        <begin position="1"/>
        <end position="73"/>
    </location>
</feature>
<feature type="compositionally biased region" description="Low complexity" evidence="2">
    <location>
        <begin position="19"/>
        <end position="38"/>
    </location>
</feature>
<dbReference type="Proteomes" id="UP000265515">
    <property type="component" value="Unassembled WGS sequence"/>
</dbReference>
<comment type="caution">
    <text evidence="3">The sequence shown here is derived from an EMBL/GenBank/DDBJ whole genome shotgun (WGS) entry which is preliminary data.</text>
</comment>
<evidence type="ECO:0000256" key="2">
    <source>
        <dbReference type="SAM" id="MobiDB-lite"/>
    </source>
</evidence>
<proteinExistence type="predicted"/>
<evidence type="ECO:0000256" key="1">
    <source>
        <dbReference type="SAM" id="Coils"/>
    </source>
</evidence>
<sequence length="376" mass="42788">MIANIQGAVDDDSQYHNNSLLPAPGAASASSHGASSSSTLNTLVPYQAPMNRRTGYSGGGHNGDNNGGYRGYQEFNGQRNQRSWGGGFHNYDRDARFDKIYGLLEEQAEEREQQKQELAKLELLEVEKKRLQAEEEKNARDRKEKELQESRLGKIVKTSMNVVCESVLGKMVDIPDDDEPDVCKLRRELEELKVQELEKVCAVLEDRGAERSSLKAENLNLKKDIQGKEASDKEAQMLTEHMVRMGAQLLTKPQGTIRRSSVRKTTPRNLRPVLNAMRINDEPSDGDGDPRELAKTKAVDDDEHNLEQEQLHRFQEECRKDHRQAKKADMLKHCEEEGITYTKLDQSRADVAEIRARRKFADWLKSRGIRDNDEED</sequence>
<keyword evidence="4" id="KW-1185">Reference proteome</keyword>
<organism evidence="3 4">
    <name type="scientific">Chara braunii</name>
    <name type="common">Braun's stonewort</name>
    <dbReference type="NCBI Taxonomy" id="69332"/>
    <lineage>
        <taxon>Eukaryota</taxon>
        <taxon>Viridiplantae</taxon>
        <taxon>Streptophyta</taxon>
        <taxon>Charophyceae</taxon>
        <taxon>Charales</taxon>
        <taxon>Characeae</taxon>
        <taxon>Chara</taxon>
    </lineage>
</organism>
<reference evidence="3 4" key="1">
    <citation type="journal article" date="2018" name="Cell">
        <title>The Chara Genome: Secondary Complexity and Implications for Plant Terrestrialization.</title>
        <authorList>
            <person name="Nishiyama T."/>
            <person name="Sakayama H."/>
            <person name="Vries J.D."/>
            <person name="Buschmann H."/>
            <person name="Saint-Marcoux D."/>
            <person name="Ullrich K.K."/>
            <person name="Haas F.B."/>
            <person name="Vanderstraeten L."/>
            <person name="Becker D."/>
            <person name="Lang D."/>
            <person name="Vosolsobe S."/>
            <person name="Rombauts S."/>
            <person name="Wilhelmsson P.K.I."/>
            <person name="Janitza P."/>
            <person name="Kern R."/>
            <person name="Heyl A."/>
            <person name="Rumpler F."/>
            <person name="Villalobos L.I.A.C."/>
            <person name="Clay J.M."/>
            <person name="Skokan R."/>
            <person name="Toyoda A."/>
            <person name="Suzuki Y."/>
            <person name="Kagoshima H."/>
            <person name="Schijlen E."/>
            <person name="Tajeshwar N."/>
            <person name="Catarino B."/>
            <person name="Hetherington A.J."/>
            <person name="Saltykova A."/>
            <person name="Bonnot C."/>
            <person name="Breuninger H."/>
            <person name="Symeonidi A."/>
            <person name="Radhakrishnan G.V."/>
            <person name="Van Nieuwerburgh F."/>
            <person name="Deforce D."/>
            <person name="Chang C."/>
            <person name="Karol K.G."/>
            <person name="Hedrich R."/>
            <person name="Ulvskov P."/>
            <person name="Glockner G."/>
            <person name="Delwiche C.F."/>
            <person name="Petrasek J."/>
            <person name="Van de Peer Y."/>
            <person name="Friml J."/>
            <person name="Beilby M."/>
            <person name="Dolan L."/>
            <person name="Kohara Y."/>
            <person name="Sugano S."/>
            <person name="Fujiyama A."/>
            <person name="Delaux P.-M."/>
            <person name="Quint M."/>
            <person name="TheiBen G."/>
            <person name="Hagemann M."/>
            <person name="Harholt J."/>
            <person name="Dunand C."/>
            <person name="Zachgo S."/>
            <person name="Langdale J."/>
            <person name="Maumus F."/>
            <person name="Straeten D.V.D."/>
            <person name="Gould S.B."/>
            <person name="Rensing S.A."/>
        </authorList>
    </citation>
    <scope>NUCLEOTIDE SEQUENCE [LARGE SCALE GENOMIC DNA]</scope>
    <source>
        <strain evidence="3 4">S276</strain>
    </source>
</reference>
<dbReference type="Gramene" id="GBG81500">
    <property type="protein sequence ID" value="GBG81500"/>
    <property type="gene ID" value="CBR_g32489"/>
</dbReference>
<accession>A0A388LGP8</accession>
<keyword evidence="1" id="KW-0175">Coiled coil</keyword>
<evidence type="ECO:0000313" key="3">
    <source>
        <dbReference type="EMBL" id="GBG81500.1"/>
    </source>
</evidence>